<evidence type="ECO:0000256" key="2">
    <source>
        <dbReference type="ARBA" id="ARBA00022679"/>
    </source>
</evidence>
<dbReference type="Pfam" id="PF08284">
    <property type="entry name" value="RVP_2"/>
    <property type="match status" value="1"/>
</dbReference>
<feature type="compositionally biased region" description="Basic and acidic residues" evidence="12">
    <location>
        <begin position="1479"/>
        <end position="1498"/>
    </location>
</feature>
<dbReference type="Pfam" id="PF03732">
    <property type="entry name" value="Retrotrans_gag"/>
    <property type="match status" value="1"/>
</dbReference>
<dbReference type="GO" id="GO:0003723">
    <property type="term" value="F:RNA binding"/>
    <property type="evidence" value="ECO:0007669"/>
    <property type="project" value="UniProtKB-KW"/>
</dbReference>
<dbReference type="Gene3D" id="3.30.420.10">
    <property type="entry name" value="Ribonuclease H-like superfamily/Ribonuclease H"/>
    <property type="match status" value="1"/>
</dbReference>
<sequence>MFIVEGGSEGEGEGMDWINEAYKLSNRSLVRSSRSYCNMIDLDIIDSPIDHDKEGSNHSVSRSRPPRRYGSPPRVYDFGGRKMEIPDEKLDAVMVALEGQALNWYQWWEEQTAVRSWEDFKTTTLQRFQPGLAQNPFEPLLSIKQTGTVMEYRGQFEMVSAPLRGTDHTMLKGIFLNGLKEEIRAELKLYDTDSISDLMDRSLLLEEKNMAMRKGGLRWEEKKGWRDKESSLVKVSGELSRGKSMISMGEKGGKSNPEPLGERKLLEGRRLTQEELQERSRKGLCFKCGEKWGREHVCKLRHYELVLVEDQEEGKPKEIEEDGGPAETEEPIVELENKNLQLSLKSKEGLTSRKYFKIKGTIEGREVLILIDSGATSNFISQLLVAELQLQVTKTPEYMVEMGNGQKEKNKGICKAVQTEMQGIRIEQDFFILNLGGTEVVLGLDWLASLGDIKANFKNFTLQWEERERKQILKGDPSLCRQQASWKTMIKTLHSTNEGYYLAYQYVGNAETQRQNQLVSTPLSCALEETLVEFGDLFQEPRGLPPKRDHDHAILLQEGGQIPNIRPYRYPYYQKNEIEKIVGEMLQARVIRPSHSQFSSPIILIKKKDGGWRFCVDYRALNKLTIPDKFPIPAIDELLDALGGAVIFTKLDLKSGYHQIRMKDDDISKTAFRTHEGHYEFLVMPFGLTNAPATFQALMNKVLKPYLRKFVLVFFDDILIYSKSEKEHLRAVLQVLRDHNLFANRKKCHFGQRSLEYLGHIISEQGVAADPCKIKDMLNWPAPKDVKGLRGFLGLTGYYRKFVKNYGKIAGPLTQQLKKDQFQWGSDAQKAFEQLKVAMSTAPVLAVPNFEKPFVVETDASGKGIGAVLMQEGRPVAYMSKVLSERDQSKSVYEKELMTMILAIQKWRPYLLGRHFEVYTNQRSLKYLAEQRLMGEEQQKWVSKLLGFDFEIKYKPGRENTATDALSRQQLWALTTVQFYEWDEVDHEVQMDEKLREIIQELLRDSNAHKGYKFLHGRIVIPKGSSKIPLILKEFHDTAAVGGHSGYFHTYKRIAGNKFKNMCSGVKSANEINTRLSLPRDYCSLYRYRHKCVGLPKVGGKDTILVLVDRLTKYAHFIAMSHPYTAKDVAEIFLKEVVRLHGFPSSIVTDRDRVFISFFWTELFKLAGTKLRFSSAYHPQTDGQTEVVNRCVETYLSWAEFWYNTNYHESTHTTPFKALYGRDPPPIIKGDIRLTAVEEVSKMTADRDAMLEELKGQLAKAQNCMKQQADKHRRDVEYNVGDWVFMKIQPYKLRSLARRMNQKLSPRYYGPYKIVEKISKVAYKLALPAESLIHPVFHVSLLKKLVSDDVQTQPLPKCLTEDLELNVQPAEALTIRQNQQGIREVLIKWHQLPECKNSWEYLTELQEHFPGFHLEDKVCLDGERDDTAQQIRPKVKYVYRRRYKRDAIFKEVFGAFKTMECDGVTPLDGEGDGGGGRWRKMEGEKKNRTNERDSRGRR</sequence>
<keyword evidence="6" id="KW-0378">Hydrolase</keyword>
<evidence type="ECO:0000256" key="1">
    <source>
        <dbReference type="ARBA" id="ARBA00022670"/>
    </source>
</evidence>
<dbReference type="GO" id="GO:0015074">
    <property type="term" value="P:DNA integration"/>
    <property type="evidence" value="ECO:0007669"/>
    <property type="project" value="UniProtKB-KW"/>
</dbReference>
<keyword evidence="2" id="KW-0808">Transferase</keyword>
<evidence type="ECO:0008006" key="17">
    <source>
        <dbReference type="Google" id="ProtNLM"/>
    </source>
</evidence>
<dbReference type="InterPro" id="IPR001969">
    <property type="entry name" value="Aspartic_peptidase_AS"/>
</dbReference>
<dbReference type="InterPro" id="IPR036397">
    <property type="entry name" value="RNaseH_sf"/>
</dbReference>
<evidence type="ECO:0000256" key="12">
    <source>
        <dbReference type="SAM" id="MobiDB-lite"/>
    </source>
</evidence>
<keyword evidence="11" id="KW-0511">Multifunctional enzyme</keyword>
<dbReference type="InterPro" id="IPR000477">
    <property type="entry name" value="RT_dom"/>
</dbReference>
<dbReference type="CDD" id="cd00303">
    <property type="entry name" value="retropepsin_like"/>
    <property type="match status" value="1"/>
</dbReference>
<feature type="region of interest" description="Disordered" evidence="12">
    <location>
        <begin position="1464"/>
        <end position="1498"/>
    </location>
</feature>
<dbReference type="Pfam" id="PF24626">
    <property type="entry name" value="SH3_Tf2-1"/>
    <property type="match status" value="1"/>
</dbReference>
<dbReference type="Gene3D" id="3.10.10.10">
    <property type="entry name" value="HIV Type 1 Reverse Transcriptase, subunit A, domain 1"/>
    <property type="match status" value="1"/>
</dbReference>
<evidence type="ECO:0000256" key="10">
    <source>
        <dbReference type="ARBA" id="ARBA00022918"/>
    </source>
</evidence>
<evidence type="ECO:0000256" key="7">
    <source>
        <dbReference type="ARBA" id="ARBA00022842"/>
    </source>
</evidence>
<dbReference type="GO" id="GO:0004190">
    <property type="term" value="F:aspartic-type endopeptidase activity"/>
    <property type="evidence" value="ECO:0007669"/>
    <property type="project" value="InterPro"/>
</dbReference>
<keyword evidence="7" id="KW-0460">Magnesium</keyword>
<name>A0AAQ3NRS3_VIGMU</name>
<dbReference type="InterPro" id="IPR001584">
    <property type="entry name" value="Integrase_cat-core"/>
</dbReference>
<keyword evidence="8" id="KW-0694">RNA-binding</keyword>
<dbReference type="PANTHER" id="PTHR37984:SF5">
    <property type="entry name" value="PROTEIN NYNRIN-LIKE"/>
    <property type="match status" value="1"/>
</dbReference>
<dbReference type="InterPro" id="IPR050951">
    <property type="entry name" value="Retrovirus_Pol_polyprotein"/>
</dbReference>
<keyword evidence="9" id="KW-0229">DNA integration</keyword>
<accession>A0AAQ3NRS3</accession>
<evidence type="ECO:0000259" key="14">
    <source>
        <dbReference type="PROSITE" id="PS50994"/>
    </source>
</evidence>
<dbReference type="CDD" id="cd09274">
    <property type="entry name" value="RNase_HI_RT_Ty3"/>
    <property type="match status" value="1"/>
</dbReference>
<evidence type="ECO:0000256" key="8">
    <source>
        <dbReference type="ARBA" id="ARBA00022884"/>
    </source>
</evidence>
<evidence type="ECO:0000256" key="5">
    <source>
        <dbReference type="ARBA" id="ARBA00022759"/>
    </source>
</evidence>
<keyword evidence="5" id="KW-0255">Endonuclease</keyword>
<dbReference type="SUPFAM" id="SSF54160">
    <property type="entry name" value="Chromo domain-like"/>
    <property type="match status" value="1"/>
</dbReference>
<dbReference type="CDD" id="cd01647">
    <property type="entry name" value="RT_LTR"/>
    <property type="match status" value="1"/>
</dbReference>
<organism evidence="15 16">
    <name type="scientific">Vigna mungo</name>
    <name type="common">Black gram</name>
    <name type="synonym">Phaseolus mungo</name>
    <dbReference type="NCBI Taxonomy" id="3915"/>
    <lineage>
        <taxon>Eukaryota</taxon>
        <taxon>Viridiplantae</taxon>
        <taxon>Streptophyta</taxon>
        <taxon>Embryophyta</taxon>
        <taxon>Tracheophyta</taxon>
        <taxon>Spermatophyta</taxon>
        <taxon>Magnoliopsida</taxon>
        <taxon>eudicotyledons</taxon>
        <taxon>Gunneridae</taxon>
        <taxon>Pentapetalae</taxon>
        <taxon>rosids</taxon>
        <taxon>fabids</taxon>
        <taxon>Fabales</taxon>
        <taxon>Fabaceae</taxon>
        <taxon>Papilionoideae</taxon>
        <taxon>50 kb inversion clade</taxon>
        <taxon>NPAAA clade</taxon>
        <taxon>indigoferoid/millettioid clade</taxon>
        <taxon>Phaseoleae</taxon>
        <taxon>Vigna</taxon>
    </lineage>
</organism>
<dbReference type="Gene3D" id="3.30.70.270">
    <property type="match status" value="2"/>
</dbReference>
<feature type="domain" description="Reverse transcriptase" evidence="13">
    <location>
        <begin position="586"/>
        <end position="762"/>
    </location>
</feature>
<dbReference type="EMBL" id="CP144697">
    <property type="protein sequence ID" value="WVZ15210.1"/>
    <property type="molecule type" value="Genomic_DNA"/>
</dbReference>
<dbReference type="InterPro" id="IPR012337">
    <property type="entry name" value="RNaseH-like_sf"/>
</dbReference>
<evidence type="ECO:0000256" key="9">
    <source>
        <dbReference type="ARBA" id="ARBA00022908"/>
    </source>
</evidence>
<proteinExistence type="predicted"/>
<keyword evidence="10" id="KW-0695">RNA-directed DNA polymerase</keyword>
<dbReference type="PROSITE" id="PS50878">
    <property type="entry name" value="RT_POL"/>
    <property type="match status" value="1"/>
</dbReference>
<dbReference type="PROSITE" id="PS00141">
    <property type="entry name" value="ASP_PROTEASE"/>
    <property type="match status" value="1"/>
</dbReference>
<dbReference type="GO" id="GO:0004519">
    <property type="term" value="F:endonuclease activity"/>
    <property type="evidence" value="ECO:0007669"/>
    <property type="project" value="UniProtKB-KW"/>
</dbReference>
<dbReference type="InterPro" id="IPR043128">
    <property type="entry name" value="Rev_trsase/Diguanyl_cyclase"/>
</dbReference>
<dbReference type="FunFam" id="3.10.10.10:FF:000007">
    <property type="entry name" value="Retrovirus-related Pol polyprotein from transposon 17.6-like Protein"/>
    <property type="match status" value="1"/>
</dbReference>
<feature type="domain" description="Integrase catalytic" evidence="14">
    <location>
        <begin position="1075"/>
        <end position="1196"/>
    </location>
</feature>
<dbReference type="Gene3D" id="2.40.70.10">
    <property type="entry name" value="Acid Proteases"/>
    <property type="match status" value="1"/>
</dbReference>
<dbReference type="FunFam" id="3.30.70.270:FF:000020">
    <property type="entry name" value="Transposon Tf2-6 polyprotein-like Protein"/>
    <property type="match status" value="1"/>
</dbReference>
<evidence type="ECO:0000256" key="4">
    <source>
        <dbReference type="ARBA" id="ARBA00022722"/>
    </source>
</evidence>
<evidence type="ECO:0000256" key="6">
    <source>
        <dbReference type="ARBA" id="ARBA00022801"/>
    </source>
</evidence>
<dbReference type="PROSITE" id="PS50994">
    <property type="entry name" value="INTEGRASE"/>
    <property type="match status" value="1"/>
</dbReference>
<dbReference type="InterPro" id="IPR041577">
    <property type="entry name" value="RT_RNaseH_2"/>
</dbReference>
<keyword evidence="1" id="KW-0645">Protease</keyword>
<dbReference type="Proteomes" id="UP001374535">
    <property type="component" value="Chromosome 4"/>
</dbReference>
<dbReference type="SUPFAM" id="SSF56672">
    <property type="entry name" value="DNA/RNA polymerases"/>
    <property type="match status" value="1"/>
</dbReference>
<dbReference type="InterPro" id="IPR005162">
    <property type="entry name" value="Retrotrans_gag_dom"/>
</dbReference>
<evidence type="ECO:0000313" key="15">
    <source>
        <dbReference type="EMBL" id="WVZ15210.1"/>
    </source>
</evidence>
<dbReference type="GO" id="GO:0003964">
    <property type="term" value="F:RNA-directed DNA polymerase activity"/>
    <property type="evidence" value="ECO:0007669"/>
    <property type="project" value="UniProtKB-KW"/>
</dbReference>
<feature type="region of interest" description="Disordered" evidence="12">
    <location>
        <begin position="51"/>
        <end position="73"/>
    </location>
</feature>
<feature type="compositionally biased region" description="Low complexity" evidence="12">
    <location>
        <begin position="59"/>
        <end position="73"/>
    </location>
</feature>
<keyword evidence="4" id="KW-0540">Nuclease</keyword>
<dbReference type="Pfam" id="PF00078">
    <property type="entry name" value="RVT_1"/>
    <property type="match status" value="1"/>
</dbReference>
<gene>
    <name evidence="15" type="ORF">V8G54_012776</name>
</gene>
<dbReference type="SUPFAM" id="SSF53098">
    <property type="entry name" value="Ribonuclease H-like"/>
    <property type="match status" value="1"/>
</dbReference>
<keyword evidence="3" id="KW-0548">Nucleotidyltransferase</keyword>
<dbReference type="Pfam" id="PF17919">
    <property type="entry name" value="RT_RNaseH_2"/>
    <property type="match status" value="1"/>
</dbReference>
<evidence type="ECO:0000313" key="16">
    <source>
        <dbReference type="Proteomes" id="UP001374535"/>
    </source>
</evidence>
<dbReference type="FunFam" id="3.10.20.370:FF:000001">
    <property type="entry name" value="Retrovirus-related Pol polyprotein from transposon 17.6-like protein"/>
    <property type="match status" value="1"/>
</dbReference>
<evidence type="ECO:0000256" key="3">
    <source>
        <dbReference type="ARBA" id="ARBA00022695"/>
    </source>
</evidence>
<dbReference type="InterPro" id="IPR056924">
    <property type="entry name" value="SH3_Tf2-1"/>
</dbReference>
<keyword evidence="16" id="KW-1185">Reference proteome</keyword>
<reference evidence="15 16" key="1">
    <citation type="journal article" date="2023" name="Life. Sci Alliance">
        <title>Evolutionary insights into 3D genome organization and epigenetic landscape of Vigna mungo.</title>
        <authorList>
            <person name="Junaid A."/>
            <person name="Singh B."/>
            <person name="Bhatia S."/>
        </authorList>
    </citation>
    <scope>NUCLEOTIDE SEQUENCE [LARGE SCALE GENOMIC DNA]</scope>
    <source>
        <strain evidence="15">Urdbean</strain>
    </source>
</reference>
<dbReference type="InterPro" id="IPR043502">
    <property type="entry name" value="DNA/RNA_pol_sf"/>
</dbReference>
<dbReference type="PANTHER" id="PTHR37984">
    <property type="entry name" value="PROTEIN CBG26694"/>
    <property type="match status" value="1"/>
</dbReference>
<evidence type="ECO:0000256" key="11">
    <source>
        <dbReference type="ARBA" id="ARBA00023268"/>
    </source>
</evidence>
<protein>
    <recommendedName>
        <fullName evidence="17">Reverse transcriptase</fullName>
    </recommendedName>
</protein>
<dbReference type="InterPro" id="IPR021109">
    <property type="entry name" value="Peptidase_aspartic_dom_sf"/>
</dbReference>
<evidence type="ECO:0000259" key="13">
    <source>
        <dbReference type="PROSITE" id="PS50878"/>
    </source>
</evidence>
<dbReference type="GO" id="GO:0006508">
    <property type="term" value="P:proteolysis"/>
    <property type="evidence" value="ECO:0007669"/>
    <property type="project" value="UniProtKB-KW"/>
</dbReference>
<dbReference type="SUPFAM" id="SSF50630">
    <property type="entry name" value="Acid proteases"/>
    <property type="match status" value="1"/>
</dbReference>
<dbReference type="InterPro" id="IPR016197">
    <property type="entry name" value="Chromo-like_dom_sf"/>
</dbReference>